<dbReference type="Proteomes" id="UP000022447">
    <property type="component" value="Unassembled WGS sequence"/>
</dbReference>
<dbReference type="InterPro" id="IPR024688">
    <property type="entry name" value="Mac_dom"/>
</dbReference>
<dbReference type="SUPFAM" id="SSF51161">
    <property type="entry name" value="Trimeric LpxA-like enzymes"/>
    <property type="match status" value="1"/>
</dbReference>
<dbReference type="Pfam" id="PF00132">
    <property type="entry name" value="Hexapep"/>
    <property type="match status" value="1"/>
</dbReference>
<gene>
    <name evidence="9" type="ORF">OCH239_03135</name>
</gene>
<dbReference type="EMBL" id="JALZ01000010">
    <property type="protein sequence ID" value="ETX14567.1"/>
    <property type="molecule type" value="Genomic_DNA"/>
</dbReference>
<dbReference type="FunFam" id="2.160.10.10:FF:000025">
    <property type="entry name" value="Hexapeptide-repeat containing-acetyltransferase"/>
    <property type="match status" value="1"/>
</dbReference>
<evidence type="ECO:0000256" key="4">
    <source>
        <dbReference type="ARBA" id="ARBA00022737"/>
    </source>
</evidence>
<dbReference type="Pfam" id="PF12464">
    <property type="entry name" value="Mac"/>
    <property type="match status" value="1"/>
</dbReference>
<accession>X7EF58</accession>
<protein>
    <recommendedName>
        <fullName evidence="7">Nodulation protein L</fullName>
    </recommendedName>
</protein>
<evidence type="ECO:0000256" key="1">
    <source>
        <dbReference type="ARBA" id="ARBA00007274"/>
    </source>
</evidence>
<dbReference type="RefSeq" id="WP_037262602.1">
    <property type="nucleotide sequence ID" value="NZ_JALZ01000010.1"/>
</dbReference>
<keyword evidence="5" id="KW-0012">Acyltransferase</keyword>
<comment type="function">
    <text evidence="6">Acetyltransferase implicated in the O-acetylation of Nod factors.</text>
</comment>
<dbReference type="PANTHER" id="PTHR23416">
    <property type="entry name" value="SIALIC ACID SYNTHASE-RELATED"/>
    <property type="match status" value="1"/>
</dbReference>
<comment type="similarity">
    <text evidence="1">Belongs to the transferase hexapeptide repeat family.</text>
</comment>
<evidence type="ECO:0000256" key="6">
    <source>
        <dbReference type="ARBA" id="ARBA00055587"/>
    </source>
</evidence>
<dbReference type="GO" id="GO:0008374">
    <property type="term" value="F:O-acyltransferase activity"/>
    <property type="evidence" value="ECO:0007669"/>
    <property type="project" value="TreeGrafter"/>
</dbReference>
<dbReference type="STRING" id="1449350.OCH239_03135"/>
<feature type="domain" description="Maltose/galactoside acetyltransferase" evidence="8">
    <location>
        <begin position="4"/>
        <end position="57"/>
    </location>
</feature>
<reference evidence="9 10" key="1">
    <citation type="submission" date="2014-01" db="EMBL/GenBank/DDBJ databases">
        <title>Roseivivax halodurans JCM 10272 Genome Sequencing.</title>
        <authorList>
            <person name="Lai Q."/>
            <person name="Li G."/>
            <person name="Shao Z."/>
        </authorList>
    </citation>
    <scope>NUCLEOTIDE SEQUENCE [LARGE SCALE GENOMIC DNA]</scope>
    <source>
        <strain evidence="9 10">JCM 10272</strain>
    </source>
</reference>
<keyword evidence="10" id="KW-1185">Reference proteome</keyword>
<dbReference type="OrthoDB" id="9815592at2"/>
<evidence type="ECO:0000313" key="10">
    <source>
        <dbReference type="Proteomes" id="UP000022447"/>
    </source>
</evidence>
<sequence>MTEREKMIAGELYDPGDTELVADRKRVQALLRDYNTTIFGDLGRTELLSSVLAGIGEGTEVRAPVHMDYGFNVTLGARVFLNHGCILLDVCAIAIGDDTQVGPYCQILAADHPRDRATRDKGLENGRPVTIGRSVWIGGGAIILPGVTVGDGANIGAGAVVTKDVAEGATVVGNPARPLVRGGITD</sequence>
<evidence type="ECO:0000256" key="2">
    <source>
        <dbReference type="ARBA" id="ARBA00022458"/>
    </source>
</evidence>
<dbReference type="InterPro" id="IPR018357">
    <property type="entry name" value="Hexapep_transf_CS"/>
</dbReference>
<name>X7EF58_9RHOB</name>
<dbReference type="Gene3D" id="2.160.10.10">
    <property type="entry name" value="Hexapeptide repeat proteins"/>
    <property type="match status" value="1"/>
</dbReference>
<organism evidence="9 10">
    <name type="scientific">Roseivivax halodurans JCM 10272</name>
    <dbReference type="NCBI Taxonomy" id="1449350"/>
    <lineage>
        <taxon>Bacteria</taxon>
        <taxon>Pseudomonadati</taxon>
        <taxon>Pseudomonadota</taxon>
        <taxon>Alphaproteobacteria</taxon>
        <taxon>Rhodobacterales</taxon>
        <taxon>Roseobacteraceae</taxon>
        <taxon>Roseivivax</taxon>
    </lineage>
</organism>
<dbReference type="AlphaFoldDB" id="X7EF58"/>
<evidence type="ECO:0000256" key="7">
    <source>
        <dbReference type="ARBA" id="ARBA00067695"/>
    </source>
</evidence>
<evidence type="ECO:0000256" key="5">
    <source>
        <dbReference type="ARBA" id="ARBA00023315"/>
    </source>
</evidence>
<dbReference type="PROSITE" id="PS00101">
    <property type="entry name" value="HEXAPEP_TRANSFERASES"/>
    <property type="match status" value="1"/>
</dbReference>
<evidence type="ECO:0000256" key="3">
    <source>
        <dbReference type="ARBA" id="ARBA00022679"/>
    </source>
</evidence>
<dbReference type="SMART" id="SM01266">
    <property type="entry name" value="Mac"/>
    <property type="match status" value="1"/>
</dbReference>
<proteinExistence type="inferred from homology"/>
<dbReference type="GO" id="GO:0016407">
    <property type="term" value="F:acetyltransferase activity"/>
    <property type="evidence" value="ECO:0007669"/>
    <property type="project" value="InterPro"/>
</dbReference>
<dbReference type="InterPro" id="IPR051159">
    <property type="entry name" value="Hexapeptide_acetyltransf"/>
</dbReference>
<dbReference type="PANTHER" id="PTHR23416:SF23">
    <property type="entry name" value="ACETYLTRANSFERASE C18B11.09C-RELATED"/>
    <property type="match status" value="1"/>
</dbReference>
<dbReference type="CDD" id="cd03357">
    <property type="entry name" value="LbH_MAT_GAT"/>
    <property type="match status" value="1"/>
</dbReference>
<keyword evidence="4" id="KW-0677">Repeat</keyword>
<dbReference type="InterPro" id="IPR011004">
    <property type="entry name" value="Trimer_LpxA-like_sf"/>
</dbReference>
<keyword evidence="2" id="KW-0536">Nodulation</keyword>
<dbReference type="InterPro" id="IPR001451">
    <property type="entry name" value="Hexapep"/>
</dbReference>
<keyword evidence="3 9" id="KW-0808">Transferase</keyword>
<evidence type="ECO:0000313" key="9">
    <source>
        <dbReference type="EMBL" id="ETX14567.1"/>
    </source>
</evidence>
<dbReference type="GO" id="GO:0005829">
    <property type="term" value="C:cytosol"/>
    <property type="evidence" value="ECO:0007669"/>
    <property type="project" value="TreeGrafter"/>
</dbReference>
<dbReference type="eggNOG" id="COG0110">
    <property type="taxonomic scope" value="Bacteria"/>
</dbReference>
<evidence type="ECO:0000259" key="8">
    <source>
        <dbReference type="SMART" id="SM01266"/>
    </source>
</evidence>
<comment type="caution">
    <text evidence="9">The sequence shown here is derived from an EMBL/GenBank/DDBJ whole genome shotgun (WGS) entry which is preliminary data.</text>
</comment>